<dbReference type="AlphaFoldDB" id="A0AA43QMW9"/>
<protein>
    <submittedName>
        <fullName evidence="1">Uncharacterized protein</fullName>
    </submittedName>
</protein>
<reference evidence="1" key="1">
    <citation type="journal article" date="2023" name="Genome Biol. Evol.">
        <title>First Whole Genome Sequence and Flow Cytometry Genome Size Data for the Lichen-Forming Fungus Ramalina farinacea (Ascomycota).</title>
        <authorList>
            <person name="Llewellyn T."/>
            <person name="Mian S."/>
            <person name="Hill R."/>
            <person name="Leitch I.J."/>
            <person name="Gaya E."/>
        </authorList>
    </citation>
    <scope>NUCLEOTIDE SEQUENCE</scope>
    <source>
        <strain evidence="1">LIQ254RAFAR</strain>
    </source>
</reference>
<dbReference type="Proteomes" id="UP001161017">
    <property type="component" value="Unassembled WGS sequence"/>
</dbReference>
<evidence type="ECO:0000313" key="1">
    <source>
        <dbReference type="EMBL" id="MDI1487643.1"/>
    </source>
</evidence>
<accession>A0AA43QMW9</accession>
<dbReference type="EMBL" id="JAPUFD010000006">
    <property type="protein sequence ID" value="MDI1487643.1"/>
    <property type="molecule type" value="Genomic_DNA"/>
</dbReference>
<evidence type="ECO:0000313" key="2">
    <source>
        <dbReference type="Proteomes" id="UP001161017"/>
    </source>
</evidence>
<comment type="caution">
    <text evidence="1">The sequence shown here is derived from an EMBL/GenBank/DDBJ whole genome shotgun (WGS) entry which is preliminary data.</text>
</comment>
<name>A0AA43QMW9_9LECA</name>
<sequence length="331" mass="36082">MVVTAPVNRIPNIPVYYTIPSTDLLNNTFTHDYEIGSFARFEHPQTIFTLHDDPSLHGLSHVDIRVALDSRGVTDPVILIDNNVLPPQHAVWWCLDTETSQYYSGTYKDYTITYPDEPFTLWQLLLLTQHADLEYRIGGGRFTELLELAHQYPPYDPHSPQQPPFSLGKDFANKSEAAGFLGKTSVTASFEEIEWTDDQHVIAPRFKRLTPHPPPILYIVKLKQDIAAEAGLGFDWDSPRWDDVPVPGSAGDVGLGSAVGNETALKLAQETLLCGSTVSKGDDGMVQDVQDEEGLDFAQRCGSAAGNASGSVIQLAAGPASVAGSSADVTS</sequence>
<proteinExistence type="predicted"/>
<keyword evidence="2" id="KW-1185">Reference proteome</keyword>
<organism evidence="1 2">
    <name type="scientific">Ramalina farinacea</name>
    <dbReference type="NCBI Taxonomy" id="258253"/>
    <lineage>
        <taxon>Eukaryota</taxon>
        <taxon>Fungi</taxon>
        <taxon>Dikarya</taxon>
        <taxon>Ascomycota</taxon>
        <taxon>Pezizomycotina</taxon>
        <taxon>Lecanoromycetes</taxon>
        <taxon>OSLEUM clade</taxon>
        <taxon>Lecanoromycetidae</taxon>
        <taxon>Lecanorales</taxon>
        <taxon>Lecanorineae</taxon>
        <taxon>Ramalinaceae</taxon>
        <taxon>Ramalina</taxon>
    </lineage>
</organism>
<gene>
    <name evidence="1" type="ORF">OHK93_006913</name>
</gene>